<proteinExistence type="predicted"/>
<sequence length="445" mass="47025">MSWLDSTTSAKLGRVSVVADGLSFPSALAFDDDGGAYVAETGLPFGGAAPGGRVLRVEPDGGTTVLAEGLGSPVTGLVFHDGSLWVSQGSDPGRVSRLELDGRVTHVLDNLPGGGNYHTNEVAFGPDGKMYWGQGAMTNTGLVGLDALMMGWLKKLPHSVDVPGYDVELTGVAVETRDPFGDDPSATLVTGPYTQFGERLPAGTRLPGRTPATSAVLRANPDGTDVELVAWGVRNAFGLKFLPDGRLLALDQGADDRGSRPVANVPDYLWEIRPGAWYGWPDFMGGVPITDPRFTPETGPAPGFILANHAELPEPERPLAEFHSHTAATKFDVAPGGGFLAVALFGDETPMTAAPGHPEVGRALTLVRTSDWRQHVLLSSELSRPIDVRFHPADGSLWVVDFGSFEMRGEPGGVTVAAAGGSGAVLRMEEPLAFPHTEDLPRHQR</sequence>
<dbReference type="EMBL" id="BOOC01000011">
    <property type="protein sequence ID" value="GIH39981.1"/>
    <property type="molecule type" value="Genomic_DNA"/>
</dbReference>
<dbReference type="Proteomes" id="UP000603904">
    <property type="component" value="Unassembled WGS sequence"/>
</dbReference>
<dbReference type="InterPro" id="IPR011042">
    <property type="entry name" value="6-blade_b-propeller_TolB-like"/>
</dbReference>
<protein>
    <recommendedName>
        <fullName evidence="3">Glucose/Sorbosone dehydrogenase domain-containing protein</fullName>
    </recommendedName>
</protein>
<reference evidence="1 2" key="1">
    <citation type="submission" date="2021-01" db="EMBL/GenBank/DDBJ databases">
        <title>Whole genome shotgun sequence of Microbispora corallina NBRC 16416.</title>
        <authorList>
            <person name="Komaki H."/>
            <person name="Tamura T."/>
        </authorList>
    </citation>
    <scope>NUCLEOTIDE SEQUENCE [LARGE SCALE GENOMIC DNA]</scope>
    <source>
        <strain evidence="1 2">NBRC 16416</strain>
    </source>
</reference>
<organism evidence="1 2">
    <name type="scientific">Microbispora corallina</name>
    <dbReference type="NCBI Taxonomy" id="83302"/>
    <lineage>
        <taxon>Bacteria</taxon>
        <taxon>Bacillati</taxon>
        <taxon>Actinomycetota</taxon>
        <taxon>Actinomycetes</taxon>
        <taxon>Streptosporangiales</taxon>
        <taxon>Streptosporangiaceae</taxon>
        <taxon>Microbispora</taxon>
    </lineage>
</organism>
<dbReference type="PANTHER" id="PTHR33546:SF1">
    <property type="entry name" value="LARGE, MULTIFUNCTIONAL SECRETED PROTEIN"/>
    <property type="match status" value="1"/>
</dbReference>
<gene>
    <name evidence="1" type="ORF">Mco01_29810</name>
</gene>
<keyword evidence="2" id="KW-1185">Reference proteome</keyword>
<comment type="caution">
    <text evidence="1">The sequence shown here is derived from an EMBL/GenBank/DDBJ whole genome shotgun (WGS) entry which is preliminary data.</text>
</comment>
<accession>A0ABQ4FYX1</accession>
<dbReference type="Gene3D" id="2.120.10.30">
    <property type="entry name" value="TolB, C-terminal domain"/>
    <property type="match status" value="1"/>
</dbReference>
<evidence type="ECO:0000313" key="2">
    <source>
        <dbReference type="Proteomes" id="UP000603904"/>
    </source>
</evidence>
<evidence type="ECO:0000313" key="1">
    <source>
        <dbReference type="EMBL" id="GIH39981.1"/>
    </source>
</evidence>
<evidence type="ECO:0008006" key="3">
    <source>
        <dbReference type="Google" id="ProtNLM"/>
    </source>
</evidence>
<dbReference type="SUPFAM" id="SSF50952">
    <property type="entry name" value="Soluble quinoprotein glucose dehydrogenase"/>
    <property type="match status" value="1"/>
</dbReference>
<dbReference type="RefSeq" id="WP_204057451.1">
    <property type="nucleotide sequence ID" value="NZ_BAAAGP010000011.1"/>
</dbReference>
<dbReference type="InterPro" id="IPR011041">
    <property type="entry name" value="Quinoprot_gluc/sorb_DH_b-prop"/>
</dbReference>
<dbReference type="PANTHER" id="PTHR33546">
    <property type="entry name" value="LARGE, MULTIFUNCTIONAL SECRETED PROTEIN-RELATED"/>
    <property type="match status" value="1"/>
</dbReference>
<name>A0ABQ4FYX1_9ACTN</name>